<evidence type="ECO:0000313" key="2">
    <source>
        <dbReference type="Proteomes" id="UP001060085"/>
    </source>
</evidence>
<accession>A0ACC0C6G5</accession>
<dbReference type="Proteomes" id="UP001060085">
    <property type="component" value="Linkage Group LG01"/>
</dbReference>
<evidence type="ECO:0000313" key="1">
    <source>
        <dbReference type="EMBL" id="KAI5680484.1"/>
    </source>
</evidence>
<dbReference type="EMBL" id="CM044701">
    <property type="protein sequence ID" value="KAI5680484.1"/>
    <property type="molecule type" value="Genomic_DNA"/>
</dbReference>
<organism evidence="1 2">
    <name type="scientific">Catharanthus roseus</name>
    <name type="common">Madagascar periwinkle</name>
    <name type="synonym">Vinca rosea</name>
    <dbReference type="NCBI Taxonomy" id="4058"/>
    <lineage>
        <taxon>Eukaryota</taxon>
        <taxon>Viridiplantae</taxon>
        <taxon>Streptophyta</taxon>
        <taxon>Embryophyta</taxon>
        <taxon>Tracheophyta</taxon>
        <taxon>Spermatophyta</taxon>
        <taxon>Magnoliopsida</taxon>
        <taxon>eudicotyledons</taxon>
        <taxon>Gunneridae</taxon>
        <taxon>Pentapetalae</taxon>
        <taxon>asterids</taxon>
        <taxon>lamiids</taxon>
        <taxon>Gentianales</taxon>
        <taxon>Apocynaceae</taxon>
        <taxon>Rauvolfioideae</taxon>
        <taxon>Vinceae</taxon>
        <taxon>Catharanthinae</taxon>
        <taxon>Catharanthus</taxon>
    </lineage>
</organism>
<gene>
    <name evidence="1" type="ORF">M9H77_01711</name>
</gene>
<sequence length="103" mass="11290">MNSGALARITCLGVDKYGYESAPFSLLSCPTDSKDAVKITECKAFLESSPLQSCNCPTDENYGKTGATLSSYRFIADKKTKLYSVKPFVYTQSKPISEHPKGY</sequence>
<reference evidence="2" key="1">
    <citation type="journal article" date="2023" name="Nat. Plants">
        <title>Single-cell RNA sequencing provides a high-resolution roadmap for understanding the multicellular compartmentation of specialized metabolism.</title>
        <authorList>
            <person name="Sun S."/>
            <person name="Shen X."/>
            <person name="Li Y."/>
            <person name="Li Y."/>
            <person name="Wang S."/>
            <person name="Li R."/>
            <person name="Zhang H."/>
            <person name="Shen G."/>
            <person name="Guo B."/>
            <person name="Wei J."/>
            <person name="Xu J."/>
            <person name="St-Pierre B."/>
            <person name="Chen S."/>
            <person name="Sun C."/>
        </authorList>
    </citation>
    <scope>NUCLEOTIDE SEQUENCE [LARGE SCALE GENOMIC DNA]</scope>
</reference>
<comment type="caution">
    <text evidence="1">The sequence shown here is derived from an EMBL/GenBank/DDBJ whole genome shotgun (WGS) entry which is preliminary data.</text>
</comment>
<protein>
    <submittedName>
        <fullName evidence="1">Uncharacterized protein</fullName>
    </submittedName>
</protein>
<name>A0ACC0C6G5_CATRO</name>
<keyword evidence="2" id="KW-1185">Reference proteome</keyword>
<proteinExistence type="predicted"/>